<keyword evidence="2" id="KW-0472">Membrane</keyword>
<name>A0A553HR92_9PEZI</name>
<protein>
    <recommendedName>
        <fullName evidence="3">PD-(D/E)XK nuclease-like domain-containing protein</fullName>
    </recommendedName>
</protein>
<proteinExistence type="predicted"/>
<dbReference type="AlphaFoldDB" id="A0A553HR92"/>
<feature type="transmembrane region" description="Helical" evidence="2">
    <location>
        <begin position="167"/>
        <end position="187"/>
    </location>
</feature>
<keyword evidence="2" id="KW-1133">Transmembrane helix</keyword>
<evidence type="ECO:0000259" key="3">
    <source>
        <dbReference type="Pfam" id="PF20516"/>
    </source>
</evidence>
<feature type="region of interest" description="Disordered" evidence="1">
    <location>
        <begin position="297"/>
        <end position="334"/>
    </location>
</feature>
<evidence type="ECO:0000313" key="4">
    <source>
        <dbReference type="EMBL" id="TRX90477.1"/>
    </source>
</evidence>
<feature type="domain" description="PD-(D/E)XK nuclease-like" evidence="3">
    <location>
        <begin position="454"/>
        <end position="708"/>
    </location>
</feature>
<reference evidence="5" key="1">
    <citation type="submission" date="2019-06" db="EMBL/GenBank/DDBJ databases">
        <title>Draft genome sequence of the griseofulvin-producing fungus Xylaria cubensis strain G536.</title>
        <authorList>
            <person name="Mead M.E."/>
            <person name="Raja H.A."/>
            <person name="Steenwyk J.L."/>
            <person name="Knowles S.L."/>
            <person name="Oberlies N.H."/>
            <person name="Rokas A."/>
        </authorList>
    </citation>
    <scope>NUCLEOTIDE SEQUENCE [LARGE SCALE GENOMIC DNA]</scope>
    <source>
        <strain evidence="5">G536</strain>
    </source>
</reference>
<keyword evidence="2" id="KW-0812">Transmembrane</keyword>
<dbReference type="Proteomes" id="UP000319160">
    <property type="component" value="Unassembled WGS sequence"/>
</dbReference>
<comment type="caution">
    <text evidence="4">The sequence shown here is derived from an EMBL/GenBank/DDBJ whole genome shotgun (WGS) entry which is preliminary data.</text>
</comment>
<keyword evidence="5" id="KW-1185">Reference proteome</keyword>
<evidence type="ECO:0000256" key="1">
    <source>
        <dbReference type="SAM" id="MobiDB-lite"/>
    </source>
</evidence>
<organism evidence="4 5">
    <name type="scientific">Xylaria flabelliformis</name>
    <dbReference type="NCBI Taxonomy" id="2512241"/>
    <lineage>
        <taxon>Eukaryota</taxon>
        <taxon>Fungi</taxon>
        <taxon>Dikarya</taxon>
        <taxon>Ascomycota</taxon>
        <taxon>Pezizomycotina</taxon>
        <taxon>Sordariomycetes</taxon>
        <taxon>Xylariomycetidae</taxon>
        <taxon>Xylariales</taxon>
        <taxon>Xylariaceae</taxon>
        <taxon>Xylaria</taxon>
    </lineage>
</organism>
<dbReference type="STRING" id="2512241.A0A553HR92"/>
<evidence type="ECO:0000313" key="5">
    <source>
        <dbReference type="Proteomes" id="UP000319160"/>
    </source>
</evidence>
<dbReference type="InterPro" id="IPR046797">
    <property type="entry name" value="PDDEXK_12"/>
</dbReference>
<dbReference type="Pfam" id="PF20516">
    <property type="entry name" value="PDDEXK_12"/>
    <property type="match status" value="1"/>
</dbReference>
<dbReference type="EMBL" id="VFLP01000055">
    <property type="protein sequence ID" value="TRX90477.1"/>
    <property type="molecule type" value="Genomic_DNA"/>
</dbReference>
<gene>
    <name evidence="4" type="ORF">FHL15_008646</name>
</gene>
<evidence type="ECO:0000256" key="2">
    <source>
        <dbReference type="SAM" id="Phobius"/>
    </source>
</evidence>
<dbReference type="OrthoDB" id="4161186at2759"/>
<accession>A0A553HR92</accession>
<sequence>MSRRRLQTILRKQTEWRYPGLRKLLPVFHSPLGNLAIATALRAGAFQMRRHKYAYFALTRLDLLVWLCDARYRDRGNKKWSTDSYTPLSEVEVFYLKYYILYLLKNMVPSLSKSKPPAQLDPLFKMSLAAFRKFEQHEELKRLANQHFQSDLEPSDRNAIRKATTRIATSTTVGSLIGLGLGLYAAIRLRKVRTEMFAAFRAAEKPSFVVFPNGRQEAIPDTTHLVRPTSLGDFATYFFFGLGGTVLGGDLGLLTGTWSASRGLNRDPARRERIENAYRLLRVDVLRKEAARLESGGTALSRSTGLKKRKCAHQEQQLVSPPASLKTGDNNMASTPKRRFLEGYRDGLDLDATLRAFVDDISSLSDTSSITSRQSGRSGTSSPTKKIALLRLAGQLEIKPLNIYRFPQVAGSNDLLESIEEIGRGLNILPYRMKSTIEKNVMDLGGLARQWKTTFQSPEIVDDLPGCIPSLEEVAGVVKWAERCQEDECEEAAWNCDVHLALLRKVFGDAEQKINAMLCTTARPSKYFKPALFTGQLIDLCIYTSVEQDEGLTDKISRFCANLQTNNSINHTDYNLLRTRPLLLSIETEKPDTGNNKAQLQIGVWYSTQWSFLRWAVGQRLKERAKLDADKTTTEVEADTLACLSKIGFIPGIVVRGHRWCLVLSTYDGKKTTLWEEHQFGTTSSFLGVFCAIAGIRRLTAWAKDHYWPWFENNVLD</sequence>